<organism evidence="1">
    <name type="scientific">marine sediment metagenome</name>
    <dbReference type="NCBI Taxonomy" id="412755"/>
    <lineage>
        <taxon>unclassified sequences</taxon>
        <taxon>metagenomes</taxon>
        <taxon>ecological metagenomes</taxon>
    </lineage>
</organism>
<dbReference type="EMBL" id="BARS01050353">
    <property type="protein sequence ID" value="GAG47683.1"/>
    <property type="molecule type" value="Genomic_DNA"/>
</dbReference>
<dbReference type="PANTHER" id="PTHR34704">
    <property type="entry name" value="ATPASE"/>
    <property type="match status" value="1"/>
</dbReference>
<dbReference type="PANTHER" id="PTHR34704:SF2">
    <property type="entry name" value="ATPASE"/>
    <property type="match status" value="1"/>
</dbReference>
<reference evidence="1" key="1">
    <citation type="journal article" date="2014" name="Front. Microbiol.">
        <title>High frequency of phylogenetically diverse reductive dehalogenase-homologous genes in deep subseafloor sedimentary metagenomes.</title>
        <authorList>
            <person name="Kawai M."/>
            <person name="Futagami T."/>
            <person name="Toyoda A."/>
            <person name="Takaki Y."/>
            <person name="Nishi S."/>
            <person name="Hori S."/>
            <person name="Arai W."/>
            <person name="Tsubouchi T."/>
            <person name="Morono Y."/>
            <person name="Uchiyama I."/>
            <person name="Ito T."/>
            <person name="Fujiyama A."/>
            <person name="Inagaki F."/>
            <person name="Takami H."/>
        </authorList>
    </citation>
    <scope>NUCLEOTIDE SEQUENCE</scope>
    <source>
        <strain evidence="1">Expedition CK06-06</strain>
    </source>
</reference>
<proteinExistence type="predicted"/>
<sequence>MFGRISWTLQLDPLPLYDCNKMLEAQGFKSSTYEKFKVLSVTNGIPWYIEQIQGQYTAEDNIRRQCFTAGGVLVEEFDKIFKDLFEEKDTLYKDIILALKDGPADYDSVSRHINYPKSGRLSNYLKDLVVAGFVKQDYTWSLKTGKPTTLNNFRISDNYIRFYLKYIAPKREHIDQKQLKDINLSSLPGWDTMMGLQFENLVANNRHELYKHLNI</sequence>
<accession>X0YGC9</accession>
<feature type="non-terminal residue" evidence="1">
    <location>
        <position position="215"/>
    </location>
</feature>
<evidence type="ECO:0000313" key="1">
    <source>
        <dbReference type="EMBL" id="GAG47683.1"/>
    </source>
</evidence>
<name>X0YGC9_9ZZZZ</name>
<dbReference type="AlphaFoldDB" id="X0YGC9"/>
<protein>
    <submittedName>
        <fullName evidence="1">Uncharacterized protein</fullName>
    </submittedName>
</protein>
<gene>
    <name evidence="1" type="ORF">S01H1_75193</name>
</gene>
<comment type="caution">
    <text evidence="1">The sequence shown here is derived from an EMBL/GenBank/DDBJ whole genome shotgun (WGS) entry which is preliminary data.</text>
</comment>